<sequence>RHIIMAYILTIDLEDWFHGFESNIEKWDSYPSLIENHTLYILDLLDLYNAKATFFVLGDVANKFPNLIKEIFNRGHEIGSHGMNHKFVNSQSLEHFQHDILESINILKNIINAPILSYRAPYFSITEDNKCVLKILRDEGVLFDSSIFPGISPWHGIAKTPRLPYHPIDGLLECPISTLPFLFFNLPFSGGAYLRILPSFLINNLTKYTVNKDNYHMIYLHPYDLFPDQPRVKLKSIFWTWRRYAGLKNAETKIRTLLSNGEYTSLKNAMKNNAGYQSKMAIA</sequence>
<dbReference type="EMBL" id="UOFH01000390">
    <property type="protein sequence ID" value="VAW67452.1"/>
    <property type="molecule type" value="Genomic_DNA"/>
</dbReference>
<name>A0A3B0XWE8_9ZZZZ</name>
<dbReference type="InterPro" id="IPR045235">
    <property type="entry name" value="PuuE_HpPgdA-like"/>
</dbReference>
<organism evidence="2">
    <name type="scientific">hydrothermal vent metagenome</name>
    <dbReference type="NCBI Taxonomy" id="652676"/>
    <lineage>
        <taxon>unclassified sequences</taxon>
        <taxon>metagenomes</taxon>
        <taxon>ecological metagenomes</taxon>
    </lineage>
</organism>
<feature type="non-terminal residue" evidence="2">
    <location>
        <position position="1"/>
    </location>
</feature>
<dbReference type="GO" id="GO:0005975">
    <property type="term" value="P:carbohydrate metabolic process"/>
    <property type="evidence" value="ECO:0007669"/>
    <property type="project" value="InterPro"/>
</dbReference>
<dbReference type="PANTHER" id="PTHR47561:SF1">
    <property type="entry name" value="POLYSACCHARIDE DEACETYLASE FAMILY PROTEIN (AFU_ORTHOLOGUE AFUA_6G05030)"/>
    <property type="match status" value="1"/>
</dbReference>
<evidence type="ECO:0000259" key="1">
    <source>
        <dbReference type="PROSITE" id="PS51677"/>
    </source>
</evidence>
<gene>
    <name evidence="2" type="ORF">MNBD_GAMMA08-1880</name>
</gene>
<protein>
    <recommendedName>
        <fullName evidence="1">NodB homology domain-containing protein</fullName>
    </recommendedName>
</protein>
<reference evidence="2" key="1">
    <citation type="submission" date="2018-06" db="EMBL/GenBank/DDBJ databases">
        <authorList>
            <person name="Zhirakovskaya E."/>
        </authorList>
    </citation>
    <scope>NUCLEOTIDE SEQUENCE</scope>
</reference>
<dbReference type="Pfam" id="PF01522">
    <property type="entry name" value="Polysacc_deac_1"/>
    <property type="match status" value="1"/>
</dbReference>
<dbReference type="InterPro" id="IPR022560">
    <property type="entry name" value="DUF3473"/>
</dbReference>
<dbReference type="PROSITE" id="PS51677">
    <property type="entry name" value="NODB"/>
    <property type="match status" value="1"/>
</dbReference>
<proteinExistence type="predicted"/>
<accession>A0A3B0XWE8</accession>
<dbReference type="AlphaFoldDB" id="A0A3B0XWE8"/>
<dbReference type="SUPFAM" id="SSF88713">
    <property type="entry name" value="Glycoside hydrolase/deacetylase"/>
    <property type="match status" value="1"/>
</dbReference>
<dbReference type="GO" id="GO:0016810">
    <property type="term" value="F:hydrolase activity, acting on carbon-nitrogen (but not peptide) bonds"/>
    <property type="evidence" value="ECO:0007669"/>
    <property type="project" value="InterPro"/>
</dbReference>
<evidence type="ECO:0000313" key="2">
    <source>
        <dbReference type="EMBL" id="VAW67452.1"/>
    </source>
</evidence>
<dbReference type="Gene3D" id="3.20.20.370">
    <property type="entry name" value="Glycoside hydrolase/deacetylase"/>
    <property type="match status" value="1"/>
</dbReference>
<dbReference type="CDD" id="cd10941">
    <property type="entry name" value="CE4_PuuE_HpPgdA_like_2"/>
    <property type="match status" value="1"/>
</dbReference>
<feature type="domain" description="NodB homology" evidence="1">
    <location>
        <begin position="18"/>
        <end position="283"/>
    </location>
</feature>
<dbReference type="InterPro" id="IPR011330">
    <property type="entry name" value="Glyco_hydro/deAcase_b/a-brl"/>
</dbReference>
<dbReference type="InterPro" id="IPR002509">
    <property type="entry name" value="NODB_dom"/>
</dbReference>
<dbReference type="PANTHER" id="PTHR47561">
    <property type="entry name" value="POLYSACCHARIDE DEACETYLASE FAMILY PROTEIN (AFU_ORTHOLOGUE AFUA_6G05030)"/>
    <property type="match status" value="1"/>
</dbReference>
<dbReference type="Pfam" id="PF11959">
    <property type="entry name" value="DUF3473"/>
    <property type="match status" value="1"/>
</dbReference>